<dbReference type="PANTHER" id="PTHR32341">
    <property type="entry name" value="INTERFERON-INDUCIBLE GTPASE"/>
    <property type="match status" value="1"/>
</dbReference>
<keyword evidence="5" id="KW-1185">Reference proteome</keyword>
<evidence type="ECO:0000256" key="2">
    <source>
        <dbReference type="ARBA" id="ARBA00022741"/>
    </source>
</evidence>
<proteinExistence type="inferred from homology"/>
<reference evidence="6" key="1">
    <citation type="submission" date="2025-08" db="UniProtKB">
        <authorList>
            <consortium name="RefSeq"/>
        </authorList>
    </citation>
    <scope>IDENTIFICATION</scope>
</reference>
<dbReference type="GO" id="GO:0045087">
    <property type="term" value="P:innate immune response"/>
    <property type="evidence" value="ECO:0007669"/>
    <property type="project" value="TreeGrafter"/>
</dbReference>
<keyword evidence="3" id="KW-0378">Hydrolase</keyword>
<dbReference type="InterPro" id="IPR030385">
    <property type="entry name" value="G_IRG_dom"/>
</dbReference>
<evidence type="ECO:0000256" key="3">
    <source>
        <dbReference type="ARBA" id="ARBA00022801"/>
    </source>
</evidence>
<evidence type="ECO:0000313" key="5">
    <source>
        <dbReference type="Proteomes" id="UP000694850"/>
    </source>
</evidence>
<sequence>MESPVPAHSFHTVLSCHMDSNISPKAEVMNFEKDLMEGNILKVISAARETCKTVSSASLNIAVTGASGNGMSTFINALRDIGNEEEASAPTGVVRTTQTRVPYSCSFFPNVMLWDLPGMGAALQSLENYVREMKFNQYDLIIIIVSEQLSINHVMLARAIESTGKKFYIVWTKLDRDLRTSVLVEEQLLKTIQDNILKNLQEEQICEPPIFLVSSLDPLLYDFPKLKQTLQMDLIHIRQQGPLQKLSQICEEIINKRVTSLLERIDTQSFQDTFHIQDPDNSEECLKAYKLLFGVDDNSLQQVAQSMGTTATEYKNIMKSKDLQSLSNWDLVISWIDCNTAYYLQSIVSYIPLIGGSMIYHLRRVKHRHFLEVVAEDTKNILRKVLRDSVISRAQLS</sequence>
<dbReference type="PROSITE" id="PS51716">
    <property type="entry name" value="G_IRG"/>
    <property type="match status" value="1"/>
</dbReference>
<dbReference type="FunFam" id="3.40.50.300:FF:000541">
    <property type="entry name" value="Immunity related GTPase M"/>
    <property type="match status" value="1"/>
</dbReference>
<dbReference type="GO" id="GO:0005789">
    <property type="term" value="C:endoplasmic reticulum membrane"/>
    <property type="evidence" value="ECO:0007669"/>
    <property type="project" value="TreeGrafter"/>
</dbReference>
<name>A0A8B7B1D2_ORYAF</name>
<dbReference type="GO" id="GO:0003924">
    <property type="term" value="F:GTPase activity"/>
    <property type="evidence" value="ECO:0007669"/>
    <property type="project" value="TreeGrafter"/>
</dbReference>
<keyword evidence="4" id="KW-0342">GTP-binding</keyword>
<accession>A0A8B7B1D2</accession>
<dbReference type="GO" id="GO:0000045">
    <property type="term" value="P:autophagosome assembly"/>
    <property type="evidence" value="ECO:0007669"/>
    <property type="project" value="TreeGrafter"/>
</dbReference>
<keyword evidence="2" id="KW-0547">Nucleotide-binding</keyword>
<dbReference type="InterPro" id="IPR027417">
    <property type="entry name" value="P-loop_NTPase"/>
</dbReference>
<protein>
    <submittedName>
        <fullName evidence="6">Immunity-related GTPase family M protein 1-like</fullName>
    </submittedName>
</protein>
<evidence type="ECO:0000256" key="4">
    <source>
        <dbReference type="ARBA" id="ARBA00023134"/>
    </source>
</evidence>
<dbReference type="InterPro" id="IPR051515">
    <property type="entry name" value="IRG"/>
</dbReference>
<dbReference type="OrthoDB" id="422720at2759"/>
<dbReference type="Proteomes" id="UP000694850">
    <property type="component" value="Unplaced"/>
</dbReference>
<dbReference type="RefSeq" id="XP_007952461.2">
    <property type="nucleotide sequence ID" value="XM_007954270.2"/>
</dbReference>
<dbReference type="SUPFAM" id="SSF52540">
    <property type="entry name" value="P-loop containing nucleoside triphosphate hydrolases"/>
    <property type="match status" value="1"/>
</dbReference>
<dbReference type="Gene3D" id="3.40.50.300">
    <property type="entry name" value="P-loop containing nucleotide triphosphate hydrolases"/>
    <property type="match status" value="1"/>
</dbReference>
<dbReference type="GO" id="GO:0005525">
    <property type="term" value="F:GTP binding"/>
    <property type="evidence" value="ECO:0007669"/>
    <property type="project" value="UniProtKB-KW"/>
</dbReference>
<evidence type="ECO:0000256" key="1">
    <source>
        <dbReference type="ARBA" id="ARBA00005429"/>
    </source>
</evidence>
<evidence type="ECO:0000313" key="6">
    <source>
        <dbReference type="RefSeq" id="XP_007952461.2"/>
    </source>
</evidence>
<comment type="similarity">
    <text evidence="1">Belongs to the TRAFAC class dynamin-like GTPase superfamily. IRG family.</text>
</comment>
<gene>
    <name evidence="6" type="primary">LOC103208571</name>
</gene>
<dbReference type="AlphaFoldDB" id="A0A8B7B1D2"/>
<dbReference type="InterPro" id="IPR007743">
    <property type="entry name" value="Immunity-related_GTPase-like"/>
</dbReference>
<dbReference type="PANTHER" id="PTHR32341:SF9">
    <property type="entry name" value="IMMUNITY-RELATED GTPASE FAMILY M PROTEIN"/>
    <property type="match status" value="1"/>
</dbReference>
<dbReference type="GeneID" id="103208571"/>
<organism evidence="5 6">
    <name type="scientific">Orycteropus afer afer</name>
    <dbReference type="NCBI Taxonomy" id="1230840"/>
    <lineage>
        <taxon>Eukaryota</taxon>
        <taxon>Metazoa</taxon>
        <taxon>Chordata</taxon>
        <taxon>Craniata</taxon>
        <taxon>Vertebrata</taxon>
        <taxon>Euteleostomi</taxon>
        <taxon>Mammalia</taxon>
        <taxon>Eutheria</taxon>
        <taxon>Afrotheria</taxon>
        <taxon>Tubulidentata</taxon>
        <taxon>Orycteropodidae</taxon>
        <taxon>Orycteropus</taxon>
    </lineage>
</organism>
<dbReference type="GO" id="GO:0035458">
    <property type="term" value="P:cellular response to interferon-beta"/>
    <property type="evidence" value="ECO:0007669"/>
    <property type="project" value="TreeGrafter"/>
</dbReference>
<dbReference type="Pfam" id="PF05049">
    <property type="entry name" value="IIGP"/>
    <property type="match status" value="1"/>
</dbReference>